<reference evidence="16" key="1">
    <citation type="submission" date="2020-10" db="EMBL/GenBank/DDBJ databases">
        <authorList>
            <person name="Gilroy R."/>
        </authorList>
    </citation>
    <scope>NUCLEOTIDE SEQUENCE</scope>
    <source>
        <strain evidence="16">ChiHjej10B9-9673</strain>
    </source>
</reference>
<evidence type="ECO:0000256" key="9">
    <source>
        <dbReference type="HAMAP-Rule" id="MF_01554"/>
    </source>
</evidence>
<comment type="similarity">
    <text evidence="1 9 10">Belongs to the phosphohexose mutase family.</text>
</comment>
<dbReference type="InterPro" id="IPR005846">
    <property type="entry name" value="A-D-PHexomutase_a/b/a-III"/>
</dbReference>
<dbReference type="InterPro" id="IPR016055">
    <property type="entry name" value="A-D-PHexomutase_a/b/a-I/II/III"/>
</dbReference>
<dbReference type="SUPFAM" id="SSF55957">
    <property type="entry name" value="Phosphoglucomutase, C-terminal domain"/>
    <property type="match status" value="1"/>
</dbReference>
<evidence type="ECO:0000256" key="6">
    <source>
        <dbReference type="ARBA" id="ARBA00050364"/>
    </source>
</evidence>
<dbReference type="Pfam" id="PF02879">
    <property type="entry name" value="PGM_PMM_II"/>
    <property type="match status" value="1"/>
</dbReference>
<reference evidence="16" key="2">
    <citation type="journal article" date="2021" name="PeerJ">
        <title>Extensive microbial diversity within the chicken gut microbiome revealed by metagenomics and culture.</title>
        <authorList>
            <person name="Gilroy R."/>
            <person name="Ravi A."/>
            <person name="Getino M."/>
            <person name="Pursley I."/>
            <person name="Horton D.L."/>
            <person name="Alikhan N.F."/>
            <person name="Baker D."/>
            <person name="Gharbi K."/>
            <person name="Hall N."/>
            <person name="Watson M."/>
            <person name="Adriaenssens E.M."/>
            <person name="Foster-Nyarko E."/>
            <person name="Jarju S."/>
            <person name="Secka A."/>
            <person name="Antonio M."/>
            <person name="Oren A."/>
            <person name="Chaudhuri R.R."/>
            <person name="La Ragione R."/>
            <person name="Hildebrand F."/>
            <person name="Pallen M.J."/>
        </authorList>
    </citation>
    <scope>NUCLEOTIDE SEQUENCE</scope>
    <source>
        <strain evidence="16">ChiHjej10B9-9673</strain>
    </source>
</reference>
<dbReference type="NCBIfam" id="TIGR01455">
    <property type="entry name" value="glmM"/>
    <property type="match status" value="1"/>
</dbReference>
<evidence type="ECO:0000259" key="15">
    <source>
        <dbReference type="Pfam" id="PF02880"/>
    </source>
</evidence>
<feature type="binding site" description="via phosphate group" evidence="9">
    <location>
        <position position="99"/>
    </location>
    <ligand>
        <name>Mg(2+)</name>
        <dbReference type="ChEBI" id="CHEBI:18420"/>
    </ligand>
</feature>
<dbReference type="InterPro" id="IPR036900">
    <property type="entry name" value="A-D-PHexomutase_C_sf"/>
</dbReference>
<dbReference type="InterPro" id="IPR005843">
    <property type="entry name" value="A-D-PHexomutase_C"/>
</dbReference>
<protein>
    <recommendedName>
        <fullName evidence="8 9">Phosphoglucosamine mutase</fullName>
        <ecNumber evidence="7 9">5.4.2.10</ecNumber>
    </recommendedName>
</protein>
<proteinExistence type="inferred from homology"/>
<evidence type="ECO:0000313" key="16">
    <source>
        <dbReference type="EMBL" id="HIS66040.1"/>
    </source>
</evidence>
<dbReference type="PANTHER" id="PTHR42946">
    <property type="entry name" value="PHOSPHOHEXOSE MUTASE"/>
    <property type="match status" value="1"/>
</dbReference>
<gene>
    <name evidence="9" type="primary">glmM</name>
    <name evidence="16" type="ORF">IAC18_00620</name>
</gene>
<dbReference type="PRINTS" id="PR00509">
    <property type="entry name" value="PGMPMM"/>
</dbReference>
<evidence type="ECO:0000259" key="12">
    <source>
        <dbReference type="Pfam" id="PF00408"/>
    </source>
</evidence>
<dbReference type="FunFam" id="3.40.120.10:FF:000001">
    <property type="entry name" value="Phosphoglucosamine mutase"/>
    <property type="match status" value="1"/>
</dbReference>
<comment type="cofactor">
    <cofactor evidence="9">
        <name>Mg(2+)</name>
        <dbReference type="ChEBI" id="CHEBI:18420"/>
    </cofactor>
    <text evidence="9">Binds 1 Mg(2+) ion per subunit.</text>
</comment>
<keyword evidence="3 9" id="KW-0479">Metal-binding</keyword>
<evidence type="ECO:0000259" key="13">
    <source>
        <dbReference type="Pfam" id="PF02878"/>
    </source>
</evidence>
<dbReference type="GO" id="GO:0005975">
    <property type="term" value="P:carbohydrate metabolic process"/>
    <property type="evidence" value="ECO:0007669"/>
    <property type="project" value="InterPro"/>
</dbReference>
<dbReference type="PANTHER" id="PTHR42946:SF1">
    <property type="entry name" value="PHOSPHOGLUCOMUTASE (ALPHA-D-GLUCOSE-1,6-BISPHOSPHATE-DEPENDENT)"/>
    <property type="match status" value="1"/>
</dbReference>
<evidence type="ECO:0000256" key="5">
    <source>
        <dbReference type="ARBA" id="ARBA00023235"/>
    </source>
</evidence>
<comment type="PTM">
    <text evidence="9">Activated by phosphorylation.</text>
</comment>
<dbReference type="GO" id="GO:0000287">
    <property type="term" value="F:magnesium ion binding"/>
    <property type="evidence" value="ECO:0007669"/>
    <property type="project" value="UniProtKB-UniRule"/>
</dbReference>
<sequence length="450" mass="49224">MSKYFGTDGFRGEANVDLTAEHAFKIGRFIGWYYGREHRARIVIGKDTRRSSYMFEYALSAGLMSSGADAYLLHVTTTPSVSYIARVDDFDCGVMISASHNPYHDNGIKLINAQGEKMEESVLDEIEAYIDGLRPEPPLASGADIGRTIDYAAGRNRYIGYLISLSTHSYKGVKVGLDCANGSTWMIAKSVFDALGADTYVIGNRPDGLNINVDCGSTHIAALQKLVSENGLDVGFAFDGDADRCLAVDEKGNYVSGDEIMYLCARHMAERGRLDNNTLVTTVMSNFGLYKALDEIGIKYEKTAVGDKYVWENMRENGHIIGGEQSGHIIFSKYATTGDGLITALKVMQVMLDSKLPLSKLAEPVTIYPQVLKNVIVDDKDGTMADAAVQESVRKVEAELGGTGRVLLRKSGTEPVLRVMAEAETDERCEAAVDEIIESMRTSGHLVRVK</sequence>
<keyword evidence="2 9" id="KW-0597">Phosphoprotein</keyword>
<accession>A0A9D1JU33</accession>
<dbReference type="InterPro" id="IPR005841">
    <property type="entry name" value="Alpha-D-phosphohexomutase_SF"/>
</dbReference>
<dbReference type="InterPro" id="IPR005844">
    <property type="entry name" value="A-D-PHexomutase_a/b/a-I"/>
</dbReference>
<dbReference type="Gene3D" id="3.30.310.50">
    <property type="entry name" value="Alpha-D-phosphohexomutase, C-terminal domain"/>
    <property type="match status" value="1"/>
</dbReference>
<dbReference type="AlphaFoldDB" id="A0A9D1JU33"/>
<organism evidence="16 17">
    <name type="scientific">Candidatus Scatomorpha merdipullorum</name>
    <dbReference type="NCBI Taxonomy" id="2840927"/>
    <lineage>
        <taxon>Bacteria</taxon>
        <taxon>Bacillati</taxon>
        <taxon>Bacillota</taxon>
        <taxon>Clostridia</taxon>
        <taxon>Eubacteriales</taxon>
        <taxon>Candidatus Scatomorpha</taxon>
    </lineage>
</organism>
<dbReference type="GO" id="GO:0006048">
    <property type="term" value="P:UDP-N-acetylglucosamine biosynthetic process"/>
    <property type="evidence" value="ECO:0007669"/>
    <property type="project" value="TreeGrafter"/>
</dbReference>
<evidence type="ECO:0000256" key="1">
    <source>
        <dbReference type="ARBA" id="ARBA00010231"/>
    </source>
</evidence>
<dbReference type="PROSITE" id="PS00710">
    <property type="entry name" value="PGM_PMM"/>
    <property type="match status" value="1"/>
</dbReference>
<dbReference type="InterPro" id="IPR050060">
    <property type="entry name" value="Phosphoglucosamine_mutase"/>
</dbReference>
<evidence type="ECO:0000256" key="7">
    <source>
        <dbReference type="ARBA" id="ARBA00066330"/>
    </source>
</evidence>
<dbReference type="InterPro" id="IPR006352">
    <property type="entry name" value="GlmM_bact"/>
</dbReference>
<dbReference type="GO" id="GO:0004615">
    <property type="term" value="F:phosphomannomutase activity"/>
    <property type="evidence" value="ECO:0007669"/>
    <property type="project" value="TreeGrafter"/>
</dbReference>
<feature type="domain" description="Alpha-D-phosphohexomutase alpha/beta/alpha" evidence="14">
    <location>
        <begin position="168"/>
        <end position="252"/>
    </location>
</feature>
<feature type="binding site" evidence="9">
    <location>
        <position position="241"/>
    </location>
    <ligand>
        <name>Mg(2+)</name>
        <dbReference type="ChEBI" id="CHEBI:18420"/>
    </ligand>
</feature>
<feature type="binding site" evidence="9">
    <location>
        <position position="239"/>
    </location>
    <ligand>
        <name>Mg(2+)</name>
        <dbReference type="ChEBI" id="CHEBI:18420"/>
    </ligand>
</feature>
<dbReference type="EMBL" id="DVJK01000018">
    <property type="protein sequence ID" value="HIS66040.1"/>
    <property type="molecule type" value="Genomic_DNA"/>
</dbReference>
<dbReference type="Gene3D" id="3.40.120.10">
    <property type="entry name" value="Alpha-D-Glucose-1,6-Bisphosphate, subunit A, domain 3"/>
    <property type="match status" value="3"/>
</dbReference>
<comment type="catalytic activity">
    <reaction evidence="6 9 11">
        <text>alpha-D-glucosamine 1-phosphate = D-glucosamine 6-phosphate</text>
        <dbReference type="Rhea" id="RHEA:23424"/>
        <dbReference type="ChEBI" id="CHEBI:58516"/>
        <dbReference type="ChEBI" id="CHEBI:58725"/>
        <dbReference type="EC" id="5.4.2.10"/>
    </reaction>
</comment>
<name>A0A9D1JU33_9FIRM</name>
<comment type="function">
    <text evidence="9 11">Catalyzes the conversion of glucosamine-6-phosphate to glucosamine-1-phosphate.</text>
</comment>
<dbReference type="GO" id="GO:0008966">
    <property type="term" value="F:phosphoglucosamine mutase activity"/>
    <property type="evidence" value="ECO:0007669"/>
    <property type="project" value="UniProtKB-UniRule"/>
</dbReference>
<dbReference type="GO" id="GO:0005829">
    <property type="term" value="C:cytosol"/>
    <property type="evidence" value="ECO:0007669"/>
    <property type="project" value="TreeGrafter"/>
</dbReference>
<evidence type="ECO:0000256" key="3">
    <source>
        <dbReference type="ARBA" id="ARBA00022723"/>
    </source>
</evidence>
<feature type="modified residue" description="Phosphoserine" evidence="9">
    <location>
        <position position="99"/>
    </location>
</feature>
<dbReference type="Proteomes" id="UP000824001">
    <property type="component" value="Unassembled WGS sequence"/>
</dbReference>
<comment type="caution">
    <text evidence="16">The sequence shown here is derived from an EMBL/GenBank/DDBJ whole genome shotgun (WGS) entry which is preliminary data.</text>
</comment>
<dbReference type="FunFam" id="3.30.310.50:FF:000001">
    <property type="entry name" value="Phosphoglucosamine mutase"/>
    <property type="match status" value="1"/>
</dbReference>
<evidence type="ECO:0000313" key="17">
    <source>
        <dbReference type="Proteomes" id="UP000824001"/>
    </source>
</evidence>
<dbReference type="InterPro" id="IPR016066">
    <property type="entry name" value="A-D-PHexomutase_CS"/>
</dbReference>
<feature type="binding site" evidence="9">
    <location>
        <position position="243"/>
    </location>
    <ligand>
        <name>Mg(2+)</name>
        <dbReference type="ChEBI" id="CHEBI:18420"/>
    </ligand>
</feature>
<evidence type="ECO:0000256" key="11">
    <source>
        <dbReference type="RuleBase" id="RU004327"/>
    </source>
</evidence>
<dbReference type="FunFam" id="3.40.120.10:FF:000002">
    <property type="entry name" value="Phosphoglucosamine mutase"/>
    <property type="match status" value="1"/>
</dbReference>
<feature type="domain" description="Alpha-D-phosphohexomutase alpha/beta/alpha" evidence="15">
    <location>
        <begin position="257"/>
        <end position="363"/>
    </location>
</feature>
<feature type="domain" description="Alpha-D-phosphohexomutase C-terminal" evidence="12">
    <location>
        <begin position="372"/>
        <end position="438"/>
    </location>
</feature>
<feature type="active site" description="Phosphoserine intermediate" evidence="9">
    <location>
        <position position="99"/>
    </location>
</feature>
<dbReference type="EC" id="5.4.2.10" evidence="7 9"/>
<evidence type="ECO:0000256" key="8">
    <source>
        <dbReference type="ARBA" id="ARBA00068193"/>
    </source>
</evidence>
<dbReference type="InterPro" id="IPR005845">
    <property type="entry name" value="A-D-PHexomutase_a/b/a-II"/>
</dbReference>
<keyword evidence="5 9" id="KW-0413">Isomerase</keyword>
<feature type="domain" description="Alpha-D-phosphohexomutase alpha/beta/alpha" evidence="13">
    <location>
        <begin position="3"/>
        <end position="131"/>
    </location>
</feature>
<dbReference type="HAMAP" id="MF_01554_B">
    <property type="entry name" value="GlmM_B"/>
    <property type="match status" value="1"/>
</dbReference>
<dbReference type="SUPFAM" id="SSF53738">
    <property type="entry name" value="Phosphoglucomutase, first 3 domains"/>
    <property type="match status" value="3"/>
</dbReference>
<dbReference type="Pfam" id="PF02878">
    <property type="entry name" value="PGM_PMM_I"/>
    <property type="match status" value="1"/>
</dbReference>
<evidence type="ECO:0000256" key="4">
    <source>
        <dbReference type="ARBA" id="ARBA00022842"/>
    </source>
</evidence>
<dbReference type="GO" id="GO:0009252">
    <property type="term" value="P:peptidoglycan biosynthetic process"/>
    <property type="evidence" value="ECO:0007669"/>
    <property type="project" value="TreeGrafter"/>
</dbReference>
<keyword evidence="4 9" id="KW-0460">Magnesium</keyword>
<evidence type="ECO:0000259" key="14">
    <source>
        <dbReference type="Pfam" id="PF02879"/>
    </source>
</evidence>
<dbReference type="CDD" id="cd05802">
    <property type="entry name" value="GlmM"/>
    <property type="match status" value="1"/>
</dbReference>
<evidence type="ECO:0000256" key="10">
    <source>
        <dbReference type="RuleBase" id="RU004326"/>
    </source>
</evidence>
<dbReference type="Pfam" id="PF00408">
    <property type="entry name" value="PGM_PMM_IV"/>
    <property type="match status" value="1"/>
</dbReference>
<dbReference type="Pfam" id="PF02880">
    <property type="entry name" value="PGM_PMM_III"/>
    <property type="match status" value="1"/>
</dbReference>
<evidence type="ECO:0000256" key="2">
    <source>
        <dbReference type="ARBA" id="ARBA00022553"/>
    </source>
</evidence>